<gene>
    <name evidence="1" type="ORF">CDAR_33651</name>
</gene>
<accession>A0AAV4S0J4</accession>
<evidence type="ECO:0000313" key="2">
    <source>
        <dbReference type="Proteomes" id="UP001054837"/>
    </source>
</evidence>
<organism evidence="1 2">
    <name type="scientific">Caerostris darwini</name>
    <dbReference type="NCBI Taxonomy" id="1538125"/>
    <lineage>
        <taxon>Eukaryota</taxon>
        <taxon>Metazoa</taxon>
        <taxon>Ecdysozoa</taxon>
        <taxon>Arthropoda</taxon>
        <taxon>Chelicerata</taxon>
        <taxon>Arachnida</taxon>
        <taxon>Araneae</taxon>
        <taxon>Araneomorphae</taxon>
        <taxon>Entelegynae</taxon>
        <taxon>Araneoidea</taxon>
        <taxon>Araneidae</taxon>
        <taxon>Caerostris</taxon>
    </lineage>
</organism>
<dbReference type="EMBL" id="BPLQ01007063">
    <property type="protein sequence ID" value="GIY27484.1"/>
    <property type="molecule type" value="Genomic_DNA"/>
</dbReference>
<sequence>MADDPKSVSYPVAAYKKEEKGIYLKKNISFCIFPSRRILERGISSDSSRKEILLLEELSFLSDRAIPSTKYFSFFAPSQFWSWLGELDMMRDMESQNLSAELCRESCDTGGVEKKYFLFWNIRRQWFEQRKVIEKNS</sequence>
<reference evidence="1 2" key="1">
    <citation type="submission" date="2021-06" db="EMBL/GenBank/DDBJ databases">
        <title>Caerostris darwini draft genome.</title>
        <authorList>
            <person name="Kono N."/>
            <person name="Arakawa K."/>
        </authorList>
    </citation>
    <scope>NUCLEOTIDE SEQUENCE [LARGE SCALE GENOMIC DNA]</scope>
</reference>
<dbReference type="AlphaFoldDB" id="A0AAV4S0J4"/>
<evidence type="ECO:0000313" key="1">
    <source>
        <dbReference type="EMBL" id="GIY27484.1"/>
    </source>
</evidence>
<dbReference type="Proteomes" id="UP001054837">
    <property type="component" value="Unassembled WGS sequence"/>
</dbReference>
<comment type="caution">
    <text evidence="1">The sequence shown here is derived from an EMBL/GenBank/DDBJ whole genome shotgun (WGS) entry which is preliminary data.</text>
</comment>
<name>A0AAV4S0J4_9ARAC</name>
<proteinExistence type="predicted"/>
<protein>
    <submittedName>
        <fullName evidence="1">Uncharacterized protein</fullName>
    </submittedName>
</protein>
<keyword evidence="2" id="KW-1185">Reference proteome</keyword>